<proteinExistence type="predicted"/>
<accession>A0A151N5G5</accession>
<dbReference type="EMBL" id="AKHW03004004">
    <property type="protein sequence ID" value="KYO32030.1"/>
    <property type="molecule type" value="Genomic_DNA"/>
</dbReference>
<name>A0A151N5G5_ALLMI</name>
<evidence type="ECO:0000313" key="1">
    <source>
        <dbReference type="EMBL" id="KYO32030.1"/>
    </source>
</evidence>
<comment type="caution">
    <text evidence="1">The sequence shown here is derived from an EMBL/GenBank/DDBJ whole genome shotgun (WGS) entry which is preliminary data.</text>
</comment>
<sequence>MGLTQQHLELNKGTKKLGGEMLEAKLGQAPGSFIGCKADGCEGYLGGKEELASSATMWYSLGSLSAEHYYLPSPRLLGAKLDMSCLLFPYLVAAAQRSPVY</sequence>
<keyword evidence="2" id="KW-1185">Reference proteome</keyword>
<dbReference type="Proteomes" id="UP000050525">
    <property type="component" value="Unassembled WGS sequence"/>
</dbReference>
<organism evidence="1 2">
    <name type="scientific">Alligator mississippiensis</name>
    <name type="common">American alligator</name>
    <dbReference type="NCBI Taxonomy" id="8496"/>
    <lineage>
        <taxon>Eukaryota</taxon>
        <taxon>Metazoa</taxon>
        <taxon>Chordata</taxon>
        <taxon>Craniata</taxon>
        <taxon>Vertebrata</taxon>
        <taxon>Euteleostomi</taxon>
        <taxon>Archelosauria</taxon>
        <taxon>Archosauria</taxon>
        <taxon>Crocodylia</taxon>
        <taxon>Alligatoridae</taxon>
        <taxon>Alligatorinae</taxon>
        <taxon>Alligator</taxon>
    </lineage>
</organism>
<protein>
    <submittedName>
        <fullName evidence="1">Uncharacterized protein</fullName>
    </submittedName>
</protein>
<reference evidence="1 2" key="1">
    <citation type="journal article" date="2012" name="Genome Biol.">
        <title>Sequencing three crocodilian genomes to illuminate the evolution of archosaurs and amniotes.</title>
        <authorList>
            <person name="St John J.A."/>
            <person name="Braun E.L."/>
            <person name="Isberg S.R."/>
            <person name="Miles L.G."/>
            <person name="Chong A.Y."/>
            <person name="Gongora J."/>
            <person name="Dalzell P."/>
            <person name="Moran C."/>
            <person name="Bed'hom B."/>
            <person name="Abzhanov A."/>
            <person name="Burgess S.C."/>
            <person name="Cooksey A.M."/>
            <person name="Castoe T.A."/>
            <person name="Crawford N.G."/>
            <person name="Densmore L.D."/>
            <person name="Drew J.C."/>
            <person name="Edwards S.V."/>
            <person name="Faircloth B.C."/>
            <person name="Fujita M.K."/>
            <person name="Greenwold M.J."/>
            <person name="Hoffmann F.G."/>
            <person name="Howard J.M."/>
            <person name="Iguchi T."/>
            <person name="Janes D.E."/>
            <person name="Khan S.Y."/>
            <person name="Kohno S."/>
            <person name="de Koning A.J."/>
            <person name="Lance S.L."/>
            <person name="McCarthy F.M."/>
            <person name="McCormack J.E."/>
            <person name="Merchant M.E."/>
            <person name="Peterson D.G."/>
            <person name="Pollock D.D."/>
            <person name="Pourmand N."/>
            <person name="Raney B.J."/>
            <person name="Roessler K.A."/>
            <person name="Sanford J.R."/>
            <person name="Sawyer R.H."/>
            <person name="Schmidt C.J."/>
            <person name="Triplett E.W."/>
            <person name="Tuberville T.D."/>
            <person name="Venegas-Anaya M."/>
            <person name="Howard J.T."/>
            <person name="Jarvis E.D."/>
            <person name="Guillette L.J.Jr."/>
            <person name="Glenn T.C."/>
            <person name="Green R.E."/>
            <person name="Ray D.A."/>
        </authorList>
    </citation>
    <scope>NUCLEOTIDE SEQUENCE [LARGE SCALE GENOMIC DNA]</scope>
    <source>
        <strain evidence="1">KSC_2009_1</strain>
    </source>
</reference>
<evidence type="ECO:0000313" key="2">
    <source>
        <dbReference type="Proteomes" id="UP000050525"/>
    </source>
</evidence>
<gene>
    <name evidence="1" type="ORF">Y1Q_0007055</name>
</gene>
<dbReference type="AlphaFoldDB" id="A0A151N5G5"/>